<comment type="caution">
    <text evidence="1">The sequence shown here is derived from an EMBL/GenBank/DDBJ whole genome shotgun (WGS) entry which is preliminary data.</text>
</comment>
<organism evidence="1 2">
    <name type="scientific">Phlebia brevispora</name>
    <dbReference type="NCBI Taxonomy" id="194682"/>
    <lineage>
        <taxon>Eukaryota</taxon>
        <taxon>Fungi</taxon>
        <taxon>Dikarya</taxon>
        <taxon>Basidiomycota</taxon>
        <taxon>Agaricomycotina</taxon>
        <taxon>Agaricomycetes</taxon>
        <taxon>Polyporales</taxon>
        <taxon>Meruliaceae</taxon>
        <taxon>Phlebia</taxon>
    </lineage>
</organism>
<evidence type="ECO:0000313" key="1">
    <source>
        <dbReference type="EMBL" id="KAJ3539694.1"/>
    </source>
</evidence>
<reference evidence="1" key="1">
    <citation type="submission" date="2022-07" db="EMBL/GenBank/DDBJ databases">
        <title>Genome Sequence of Phlebia brevispora.</title>
        <authorList>
            <person name="Buettner E."/>
        </authorList>
    </citation>
    <scope>NUCLEOTIDE SEQUENCE</scope>
    <source>
        <strain evidence="1">MPL23</strain>
    </source>
</reference>
<protein>
    <submittedName>
        <fullName evidence="1">Uncharacterized protein</fullName>
    </submittedName>
</protein>
<accession>A0ACC1SH19</accession>
<proteinExistence type="predicted"/>
<evidence type="ECO:0000313" key="2">
    <source>
        <dbReference type="Proteomes" id="UP001148662"/>
    </source>
</evidence>
<gene>
    <name evidence="1" type="ORF">NM688_g6326</name>
</gene>
<name>A0ACC1SH19_9APHY</name>
<dbReference type="Proteomes" id="UP001148662">
    <property type="component" value="Unassembled WGS sequence"/>
</dbReference>
<keyword evidence="2" id="KW-1185">Reference proteome</keyword>
<sequence>MANVDPPAPAPLADRLQFPPFPKPPAGVKIIPFHEFKASGIQIAVAPEPDYVEVDGLGIPTLTLRVKHDLTETEQRKRKKGRRTAGGPSGQRLTWWEDWEQGESMRTTAARAVSVDPVNRLHLACQDFKSTRSWPSPETGVSHLWEVWRLYIGIISRIQPPPGQRKPKISLPEPDWDSDEDDEEFLEDKKPQNHTVMVVDEATVKRRRYMEEQEQEEQRNQQPPDEQAKERQHRRQERKEANMDFFFNDPETFVKIFFTAHFRDKGHSWVDKNLTNGPILIEFFIRFLLRNRVYPEHEDKLKKALDVCRQARTELPATSTLSKAINNLDTFGKGCKAIMGEFTNSIFKLTVVPLATDDTSGEGERSAKKPKLEQESESEELKNFKASLTGNLQMPLRITST</sequence>
<dbReference type="EMBL" id="JANHOG010001287">
    <property type="protein sequence ID" value="KAJ3539694.1"/>
    <property type="molecule type" value="Genomic_DNA"/>
</dbReference>